<comment type="catalytic activity">
    <reaction evidence="7">
        <text>acetylcholine + H2O = choline + acetate + H(+)</text>
        <dbReference type="Rhea" id="RHEA:17561"/>
        <dbReference type="ChEBI" id="CHEBI:15354"/>
        <dbReference type="ChEBI" id="CHEBI:15355"/>
        <dbReference type="ChEBI" id="CHEBI:15377"/>
        <dbReference type="ChEBI" id="CHEBI:15378"/>
        <dbReference type="ChEBI" id="CHEBI:30089"/>
        <dbReference type="EC" id="3.1.1.7"/>
    </reaction>
</comment>
<accession>A0A6P6Y6D5</accession>
<dbReference type="Gene3D" id="3.40.50.1820">
    <property type="entry name" value="alpha/beta hydrolase"/>
    <property type="match status" value="1"/>
</dbReference>
<organism evidence="11 12">
    <name type="scientific">Dermatophagoides pteronyssinus</name>
    <name type="common">European house dust mite</name>
    <dbReference type="NCBI Taxonomy" id="6956"/>
    <lineage>
        <taxon>Eukaryota</taxon>
        <taxon>Metazoa</taxon>
        <taxon>Ecdysozoa</taxon>
        <taxon>Arthropoda</taxon>
        <taxon>Chelicerata</taxon>
        <taxon>Arachnida</taxon>
        <taxon>Acari</taxon>
        <taxon>Acariformes</taxon>
        <taxon>Sarcoptiformes</taxon>
        <taxon>Astigmata</taxon>
        <taxon>Psoroptidia</taxon>
        <taxon>Analgoidea</taxon>
        <taxon>Pyroglyphidae</taxon>
        <taxon>Dermatophagoidinae</taxon>
        <taxon>Dermatophagoides</taxon>
    </lineage>
</organism>
<keyword evidence="3 9" id="KW-0378">Hydrolase</keyword>
<dbReference type="KEGG" id="dpte:113795000"/>
<dbReference type="InterPro" id="IPR050654">
    <property type="entry name" value="AChE-related_enzymes"/>
</dbReference>
<dbReference type="OrthoDB" id="6514353at2759"/>
<evidence type="ECO:0000256" key="6">
    <source>
        <dbReference type="ARBA" id="ARBA00023180"/>
    </source>
</evidence>
<dbReference type="OMA" id="PNESEDC"/>
<keyword evidence="6" id="KW-0325">Glycoprotein</keyword>
<dbReference type="InParanoid" id="A0A6P6Y6D5"/>
<protein>
    <recommendedName>
        <fullName evidence="9">Carboxylic ester hydrolase</fullName>
        <ecNumber evidence="9">3.1.1.-</ecNumber>
    </recommendedName>
</protein>
<reference evidence="12" key="1">
    <citation type="submission" date="2025-08" db="UniProtKB">
        <authorList>
            <consortium name="RefSeq"/>
        </authorList>
    </citation>
    <scope>IDENTIFICATION</scope>
    <source>
        <strain evidence="12">Airmid</strain>
    </source>
</reference>
<dbReference type="PROSITE" id="PS00122">
    <property type="entry name" value="CARBOXYLESTERASE_B_1"/>
    <property type="match status" value="1"/>
</dbReference>
<evidence type="ECO:0000256" key="2">
    <source>
        <dbReference type="ARBA" id="ARBA00022487"/>
    </source>
</evidence>
<gene>
    <name evidence="12" type="primary">LOC113795000</name>
</gene>
<dbReference type="EC" id="3.1.1.-" evidence="9"/>
<comment type="similarity">
    <text evidence="1 9">Belongs to the type-B carboxylesterase/lipase family.</text>
</comment>
<dbReference type="PRINTS" id="PR00878">
    <property type="entry name" value="CHOLNESTRASE"/>
</dbReference>
<keyword evidence="4" id="KW-0531">Neurotransmitter degradation</keyword>
<dbReference type="Pfam" id="PF00135">
    <property type="entry name" value="COesterase"/>
    <property type="match status" value="1"/>
</dbReference>
<evidence type="ECO:0000256" key="9">
    <source>
        <dbReference type="RuleBase" id="RU361235"/>
    </source>
</evidence>
<dbReference type="PANTHER" id="PTHR43918">
    <property type="entry name" value="ACETYLCHOLINESTERASE"/>
    <property type="match status" value="1"/>
</dbReference>
<dbReference type="InterPro" id="IPR000997">
    <property type="entry name" value="Cholinesterase"/>
</dbReference>
<dbReference type="Proteomes" id="UP000515146">
    <property type="component" value="Unplaced"/>
</dbReference>
<dbReference type="GO" id="GO:0005615">
    <property type="term" value="C:extracellular space"/>
    <property type="evidence" value="ECO:0007669"/>
    <property type="project" value="TreeGrafter"/>
</dbReference>
<evidence type="ECO:0000256" key="1">
    <source>
        <dbReference type="ARBA" id="ARBA00005964"/>
    </source>
</evidence>
<dbReference type="GO" id="GO:0019695">
    <property type="term" value="P:choline metabolic process"/>
    <property type="evidence" value="ECO:0007669"/>
    <property type="project" value="TreeGrafter"/>
</dbReference>
<keyword evidence="5" id="KW-1015">Disulfide bond</keyword>
<dbReference type="GO" id="GO:0003990">
    <property type="term" value="F:acetylcholinesterase activity"/>
    <property type="evidence" value="ECO:0007669"/>
    <property type="project" value="UniProtKB-EC"/>
</dbReference>
<keyword evidence="2" id="KW-0719">Serine esterase</keyword>
<feature type="active site" description="Charge relay system" evidence="8">
    <location>
        <position position="455"/>
    </location>
</feature>
<dbReference type="GO" id="GO:0006581">
    <property type="term" value="P:acetylcholine catabolic process"/>
    <property type="evidence" value="ECO:0007669"/>
    <property type="project" value="TreeGrafter"/>
</dbReference>
<dbReference type="RefSeq" id="XP_027200973.1">
    <property type="nucleotide sequence ID" value="XM_027345172.1"/>
</dbReference>
<dbReference type="PANTHER" id="PTHR43918:SF4">
    <property type="entry name" value="CARBOXYLIC ESTER HYDROLASE"/>
    <property type="match status" value="1"/>
</dbReference>
<evidence type="ECO:0000256" key="7">
    <source>
        <dbReference type="ARBA" id="ARBA00048484"/>
    </source>
</evidence>
<proteinExistence type="inferred from homology"/>
<evidence type="ECO:0000313" key="11">
    <source>
        <dbReference type="Proteomes" id="UP000515146"/>
    </source>
</evidence>
<dbReference type="InterPro" id="IPR019819">
    <property type="entry name" value="Carboxylesterase_B_CS"/>
</dbReference>
<evidence type="ECO:0000313" key="12">
    <source>
        <dbReference type="RefSeq" id="XP_027200973.1"/>
    </source>
</evidence>
<dbReference type="FunCoup" id="A0A6P6Y6D5">
    <property type="interactions" value="2"/>
</dbReference>
<name>A0A6P6Y6D5_DERPT</name>
<dbReference type="SUPFAM" id="SSF53474">
    <property type="entry name" value="alpha/beta-Hydrolases"/>
    <property type="match status" value="1"/>
</dbReference>
<feature type="chain" id="PRO_5028525369" description="Carboxylic ester hydrolase" evidence="9">
    <location>
        <begin position="22"/>
        <end position="545"/>
    </location>
</feature>
<evidence type="ECO:0000256" key="4">
    <source>
        <dbReference type="ARBA" id="ARBA00022867"/>
    </source>
</evidence>
<evidence type="ECO:0000256" key="8">
    <source>
        <dbReference type="PIRSR" id="PIRSR600997-1"/>
    </source>
</evidence>
<dbReference type="InterPro" id="IPR019826">
    <property type="entry name" value="Carboxylesterase_B_AS"/>
</dbReference>
<evidence type="ECO:0000256" key="3">
    <source>
        <dbReference type="ARBA" id="ARBA00022801"/>
    </source>
</evidence>
<feature type="domain" description="Carboxylesterase type B" evidence="10">
    <location>
        <begin position="27"/>
        <end position="537"/>
    </location>
</feature>
<feature type="active site" description="Charge relay system" evidence="8">
    <location>
        <position position="336"/>
    </location>
</feature>
<keyword evidence="11" id="KW-1185">Reference proteome</keyword>
<evidence type="ECO:0000256" key="5">
    <source>
        <dbReference type="ARBA" id="ARBA00023157"/>
    </source>
</evidence>
<feature type="active site" description="Acyl-ester intermediate" evidence="8">
    <location>
        <position position="213"/>
    </location>
</feature>
<dbReference type="PROSITE" id="PS00941">
    <property type="entry name" value="CARBOXYLESTERASE_B_2"/>
    <property type="match status" value="1"/>
</dbReference>
<sequence length="545" mass="62139">MNGYLIIAFFLNFGFISSFEADEEFAPIINLRHGKVRGLIRTIGEGDQKRKIHFYQGFRFGYANRFEKPMMVTSWPDGIYNATKEGNSCIQFAQQLVENAPNESEDCLYLNVYKPVTNNEKLLPVMVWIYGGAFQIGSIFLSLYDASFLASYGEVIVVSINYRVGPFGFLYGGNDNTPGNLGFHDQLLGLKWIQENIENFGGDPKSVTLFGESAGSISVSALIQSPLAEGLFHRAIMESGAAVSTLFNDKKIALRKTIRFAVQLNCDVLDLEQMIDCLRTKSIEDIKKIVMHDSTNILSSKLFSPIYGDEILPIKAILYENYHNHVDLIYGATHDEGSIFTLLYFPELMNDKATFTMKKIHEMISNMMNQLNIKKSNEIIDYYTKTLNASNINEVRNVFTRILGEYLLLCPTMLFGQRMARDYGKSNKFYSYRLDKRLESAPKFGCIFEWMGVCHGHDVAYVFDNPVIKSSPEDMKLSNEMLKAWTNFVKTGQPGKVGSIEWRQVYENEQKDSASVMLFNVENRMEKGIFKDVCGFWEKIYDENV</sequence>
<feature type="signal peptide" evidence="9">
    <location>
        <begin position="1"/>
        <end position="21"/>
    </location>
</feature>
<evidence type="ECO:0000259" key="10">
    <source>
        <dbReference type="Pfam" id="PF00135"/>
    </source>
</evidence>
<dbReference type="GO" id="GO:0005886">
    <property type="term" value="C:plasma membrane"/>
    <property type="evidence" value="ECO:0007669"/>
    <property type="project" value="TreeGrafter"/>
</dbReference>
<keyword evidence="9" id="KW-0732">Signal</keyword>
<dbReference type="InterPro" id="IPR029058">
    <property type="entry name" value="AB_hydrolase_fold"/>
</dbReference>
<dbReference type="AlphaFoldDB" id="A0A6P6Y6D5"/>
<dbReference type="InterPro" id="IPR002018">
    <property type="entry name" value="CarbesteraseB"/>
</dbReference>